<dbReference type="GO" id="GO:0004519">
    <property type="term" value="F:endonuclease activity"/>
    <property type="evidence" value="ECO:0007669"/>
    <property type="project" value="InterPro"/>
</dbReference>
<dbReference type="Gene3D" id="3.10.28.10">
    <property type="entry name" value="Homing endonucleases"/>
    <property type="match status" value="2"/>
</dbReference>
<evidence type="ECO:0000313" key="2">
    <source>
        <dbReference type="EMBL" id="OHA22539.1"/>
    </source>
</evidence>
<dbReference type="AlphaFoldDB" id="A0A1G2MH88"/>
<organism evidence="2 3">
    <name type="scientific">Candidatus Taylorbacteria bacterium RIFCSPHIGHO2_02_49_25</name>
    <dbReference type="NCBI Taxonomy" id="1802305"/>
    <lineage>
        <taxon>Bacteria</taxon>
        <taxon>Candidatus Tayloriibacteriota</taxon>
    </lineage>
</organism>
<dbReference type="GO" id="GO:0045292">
    <property type="term" value="P:mRNA cis splicing, via spliceosome"/>
    <property type="evidence" value="ECO:0007669"/>
    <property type="project" value="TreeGrafter"/>
</dbReference>
<dbReference type="Proteomes" id="UP000176493">
    <property type="component" value="Unassembled WGS sequence"/>
</dbReference>
<dbReference type="SUPFAM" id="SSF55608">
    <property type="entry name" value="Homing endonucleases"/>
    <property type="match status" value="1"/>
</dbReference>
<sequence>MDNAVGRLTQFQKSLIIGTLLGDGYVRIVPGRKDAFLEVNHSYSQREYVEWKYEMLKNVVRGMPKLRRSNGTRLAYRFYTRALPEVTELYQRFYQNGMKVIPKVELDSVMLAIWYMDDGSRSRSSDVYLNTQQFSVEDQEKILTMLKEIGLDASLNKDKTYWRVRFKTSSIPLLIEKIQPYIVPSMYYKIGLKPVETTRQSPVAMTAG</sequence>
<evidence type="ECO:0000313" key="3">
    <source>
        <dbReference type="Proteomes" id="UP000176493"/>
    </source>
</evidence>
<protein>
    <recommendedName>
        <fullName evidence="1">Homing endonuclease LAGLIDADG domain-containing protein</fullName>
    </recommendedName>
</protein>
<feature type="domain" description="Homing endonuclease LAGLIDADG" evidence="1">
    <location>
        <begin position="14"/>
        <end position="173"/>
    </location>
</feature>
<proteinExistence type="predicted"/>
<dbReference type="GO" id="GO:0000373">
    <property type="term" value="P:Group II intron splicing"/>
    <property type="evidence" value="ECO:0007669"/>
    <property type="project" value="TreeGrafter"/>
</dbReference>
<dbReference type="PANTHER" id="PTHR47539:SF1">
    <property type="entry name" value="PENTATRICOPEPTIDE REPEAT-CONTAINING PROTEIN OTP51, CHLOROPLASTIC"/>
    <property type="match status" value="1"/>
</dbReference>
<dbReference type="PANTHER" id="PTHR47539">
    <property type="entry name" value="PENTATRICOPEPTIDE REPEAT-CONTAINING PROTEIN OTP51, CHLOROPLASTIC"/>
    <property type="match status" value="1"/>
</dbReference>
<accession>A0A1G2MH88</accession>
<dbReference type="InterPro" id="IPR052500">
    <property type="entry name" value="Chloro/Mito_RNA_Process"/>
</dbReference>
<reference evidence="2 3" key="1">
    <citation type="journal article" date="2016" name="Nat. Commun.">
        <title>Thousands of microbial genomes shed light on interconnected biogeochemical processes in an aquifer system.</title>
        <authorList>
            <person name="Anantharaman K."/>
            <person name="Brown C.T."/>
            <person name="Hug L.A."/>
            <person name="Sharon I."/>
            <person name="Castelle C.J."/>
            <person name="Probst A.J."/>
            <person name="Thomas B.C."/>
            <person name="Singh A."/>
            <person name="Wilkins M.J."/>
            <person name="Karaoz U."/>
            <person name="Brodie E.L."/>
            <person name="Williams K.H."/>
            <person name="Hubbard S.S."/>
            <person name="Banfield J.F."/>
        </authorList>
    </citation>
    <scope>NUCLEOTIDE SEQUENCE [LARGE SCALE GENOMIC DNA]</scope>
</reference>
<comment type="caution">
    <text evidence="2">The sequence shown here is derived from an EMBL/GenBank/DDBJ whole genome shotgun (WGS) entry which is preliminary data.</text>
</comment>
<name>A0A1G2MH88_9BACT</name>
<dbReference type="GO" id="GO:0048564">
    <property type="term" value="P:photosystem I assembly"/>
    <property type="evidence" value="ECO:0007669"/>
    <property type="project" value="TreeGrafter"/>
</dbReference>
<gene>
    <name evidence="2" type="ORF">A2W52_03765</name>
</gene>
<dbReference type="EMBL" id="MHRJ01000024">
    <property type="protein sequence ID" value="OHA22539.1"/>
    <property type="molecule type" value="Genomic_DNA"/>
</dbReference>
<evidence type="ECO:0000259" key="1">
    <source>
        <dbReference type="Pfam" id="PF03161"/>
    </source>
</evidence>
<dbReference type="Pfam" id="PF03161">
    <property type="entry name" value="LAGLIDADG_2"/>
    <property type="match status" value="1"/>
</dbReference>
<dbReference type="InterPro" id="IPR027434">
    <property type="entry name" value="Homing_endonucl"/>
</dbReference>
<dbReference type="InterPro" id="IPR004860">
    <property type="entry name" value="LAGLIDADG_dom"/>
</dbReference>